<dbReference type="Pfam" id="PF22456">
    <property type="entry name" value="PqqF-like_C_4"/>
    <property type="match status" value="1"/>
</dbReference>
<evidence type="ECO:0000256" key="7">
    <source>
        <dbReference type="ARBA" id="ARBA00023049"/>
    </source>
</evidence>
<feature type="domain" description="Coenzyme PQQ synthesis protein F-like C-terminal lobe" evidence="12">
    <location>
        <begin position="707"/>
        <end position="799"/>
    </location>
</feature>
<sequence length="867" mass="95401">MIVSPPSATFEAARREGLPSGSRLQSTQLSNGLQVLAAEVPEARRLRLVGAVGVGYLDEPMAYRGLAHLLEHALFLGSDAFPGESELSQWVGHLGGRYNASTDETTTDVHLHLPPGAAEEGLARLVDLLCRPLLVPERIEHEVGVLDAEYRARLADPALHRLAALGRLYRPGHPARACHAGNQVTLGQDAGRLVDQLHDFHRRHYRPERMALVMLGPLPLENQLELLKRQGHEIHAAAASPSSYECWGRTSRWGEPSGVAWCLPQRLASSSPTSTLELLWPLPEGLARAHPEWLAALAARLADGSLASTLQTSFGLEALDVSLSSKGVGQALGIRLGLAELKPHHGDDTASLSTLLATLLATCHAALDRALQQRLPRPPRVTSDLDDWPRRQALRLVTHAQHPEAVYTMPPRAAFATWLTRGQCRWLWHCPSPRESIGDIAWKTLEETGTRYCRLSLSPPLQVSALPPRAAPRIASEPSPSTAWHSMPGCLQHDRHLALWWGWPTWPTDEPEASWCLGWPADPTGHVLRLAHWQRRCLALRQAAAAHDLTLMTGSDHRGDWLLAWGDPSRLPSVVEQALGQWSTTRRDDSPAMSHPATGLIAQRLLCELETSPIPGATGSTTPHSGIAKPTPTLLCWARGSLDAEAARQQAHRFAGLLPNEPPWHTEPPVSSERETIWLTPQGTDQAVMLDIAGRDDTPRSRFLLQLVAQCHDAAFQHAMRQRHGFGYVAAVRYREAAGWPRLGYVVQSPHASVETVRLAIDDFLQDQGVSLAPLESTDFSQRLGRLAASQARPETRLEGILRIWQALRHRQLRAIAPEADDASWQVPPWEEEQEVLAALVASDLTALADALVVASLPRRWWLHAPQ</sequence>
<evidence type="ECO:0000256" key="2">
    <source>
        <dbReference type="ARBA" id="ARBA00007261"/>
    </source>
</evidence>
<dbReference type="PROSITE" id="PS00143">
    <property type="entry name" value="INSULINASE"/>
    <property type="match status" value="1"/>
</dbReference>
<evidence type="ECO:0008006" key="15">
    <source>
        <dbReference type="Google" id="ProtNLM"/>
    </source>
</evidence>
<dbReference type="SUPFAM" id="SSF63411">
    <property type="entry name" value="LuxS/MPP-like metallohydrolase"/>
    <property type="match status" value="2"/>
</dbReference>
<dbReference type="OrthoDB" id="9811314at2"/>
<organism evidence="13 14">
    <name type="scientific">Billgrantia montanilacus</name>
    <dbReference type="NCBI Taxonomy" id="2282305"/>
    <lineage>
        <taxon>Bacteria</taxon>
        <taxon>Pseudomonadati</taxon>
        <taxon>Pseudomonadota</taxon>
        <taxon>Gammaproteobacteria</taxon>
        <taxon>Oceanospirillales</taxon>
        <taxon>Halomonadaceae</taxon>
        <taxon>Billgrantia</taxon>
    </lineage>
</organism>
<evidence type="ECO:0000256" key="4">
    <source>
        <dbReference type="ARBA" id="ARBA00022723"/>
    </source>
</evidence>
<dbReference type="AlphaFoldDB" id="A0A368TPE8"/>
<dbReference type="InterPro" id="IPR011765">
    <property type="entry name" value="Pept_M16_N"/>
</dbReference>
<dbReference type="GO" id="GO:0005737">
    <property type="term" value="C:cytoplasm"/>
    <property type="evidence" value="ECO:0007669"/>
    <property type="project" value="UniProtKB-ARBA"/>
</dbReference>
<dbReference type="Proteomes" id="UP000252405">
    <property type="component" value="Unassembled WGS sequence"/>
</dbReference>
<keyword evidence="6" id="KW-0862">Zinc</keyword>
<dbReference type="InterPro" id="IPR011249">
    <property type="entry name" value="Metalloenz_LuxS/M16"/>
</dbReference>
<dbReference type="GO" id="GO:0046872">
    <property type="term" value="F:metal ion binding"/>
    <property type="evidence" value="ECO:0007669"/>
    <property type="project" value="UniProtKB-KW"/>
</dbReference>
<evidence type="ECO:0000256" key="6">
    <source>
        <dbReference type="ARBA" id="ARBA00022833"/>
    </source>
</evidence>
<dbReference type="GO" id="GO:0004222">
    <property type="term" value="F:metalloendopeptidase activity"/>
    <property type="evidence" value="ECO:0007669"/>
    <property type="project" value="InterPro"/>
</dbReference>
<dbReference type="PANTHER" id="PTHR43690:SF18">
    <property type="entry name" value="INSULIN-DEGRADING ENZYME-RELATED"/>
    <property type="match status" value="1"/>
</dbReference>
<evidence type="ECO:0000256" key="8">
    <source>
        <dbReference type="RuleBase" id="RU004447"/>
    </source>
</evidence>
<dbReference type="RefSeq" id="WP_114481049.1">
    <property type="nucleotide sequence ID" value="NZ_QPII01000031.1"/>
</dbReference>
<dbReference type="InterPro" id="IPR054734">
    <property type="entry name" value="PqqF-like_C_4"/>
</dbReference>
<comment type="cofactor">
    <cofactor evidence="1">
        <name>Zn(2+)</name>
        <dbReference type="ChEBI" id="CHEBI:29105"/>
    </cofactor>
</comment>
<protein>
    <recommendedName>
        <fullName evidence="15">Peptidase M16 N-terminal domain-containing protein</fullName>
    </recommendedName>
</protein>
<evidence type="ECO:0000259" key="12">
    <source>
        <dbReference type="Pfam" id="PF22456"/>
    </source>
</evidence>
<dbReference type="EMBL" id="QPII01000031">
    <property type="protein sequence ID" value="RCV86117.1"/>
    <property type="molecule type" value="Genomic_DNA"/>
</dbReference>
<feature type="region of interest" description="Disordered" evidence="9">
    <location>
        <begin position="1"/>
        <end position="24"/>
    </location>
</feature>
<feature type="domain" description="Peptidase M16 N-terminal" evidence="10">
    <location>
        <begin position="51"/>
        <end position="156"/>
    </location>
</feature>
<comment type="similarity">
    <text evidence="2 8">Belongs to the peptidase M16 family.</text>
</comment>
<accession>A0A368TPE8</accession>
<evidence type="ECO:0000313" key="13">
    <source>
        <dbReference type="EMBL" id="RCV86117.1"/>
    </source>
</evidence>
<gene>
    <name evidence="13" type="ORF">DU505_21650</name>
</gene>
<evidence type="ECO:0000259" key="10">
    <source>
        <dbReference type="Pfam" id="PF00675"/>
    </source>
</evidence>
<keyword evidence="14" id="KW-1185">Reference proteome</keyword>
<comment type="caution">
    <text evidence="13">The sequence shown here is derived from an EMBL/GenBank/DDBJ whole genome shotgun (WGS) entry which is preliminary data.</text>
</comment>
<dbReference type="Pfam" id="PF05193">
    <property type="entry name" value="Peptidase_M16_C"/>
    <property type="match status" value="1"/>
</dbReference>
<evidence type="ECO:0000256" key="1">
    <source>
        <dbReference type="ARBA" id="ARBA00001947"/>
    </source>
</evidence>
<dbReference type="InterPro" id="IPR001431">
    <property type="entry name" value="Pept_M16_Zn_BS"/>
</dbReference>
<dbReference type="InterPro" id="IPR007863">
    <property type="entry name" value="Peptidase_M16_C"/>
</dbReference>
<evidence type="ECO:0000313" key="14">
    <source>
        <dbReference type="Proteomes" id="UP000252405"/>
    </source>
</evidence>
<dbReference type="PANTHER" id="PTHR43690">
    <property type="entry name" value="NARDILYSIN"/>
    <property type="match status" value="1"/>
</dbReference>
<reference evidence="13 14" key="1">
    <citation type="submission" date="2018-07" db="EMBL/GenBank/DDBJ databases">
        <title>Halomonas montanilacus sp. nov., isolated from Lake Pengyan on Tibetan Plateau.</title>
        <authorList>
            <person name="Lu H."/>
            <person name="Xing P."/>
            <person name="Wu Q."/>
        </authorList>
    </citation>
    <scope>NUCLEOTIDE SEQUENCE [LARGE SCALE GENOMIC DNA]</scope>
    <source>
        <strain evidence="13 14">PYC7W</strain>
    </source>
</reference>
<keyword evidence="5" id="KW-0378">Hydrolase</keyword>
<evidence type="ECO:0000256" key="9">
    <source>
        <dbReference type="SAM" id="MobiDB-lite"/>
    </source>
</evidence>
<feature type="domain" description="Peptidase M16 C-terminal" evidence="11">
    <location>
        <begin position="195"/>
        <end position="326"/>
    </location>
</feature>
<keyword evidence="3" id="KW-0645">Protease</keyword>
<evidence type="ECO:0000256" key="3">
    <source>
        <dbReference type="ARBA" id="ARBA00022670"/>
    </source>
</evidence>
<evidence type="ECO:0000256" key="5">
    <source>
        <dbReference type="ARBA" id="ARBA00022801"/>
    </source>
</evidence>
<name>A0A368TPE8_9GAMM</name>
<proteinExistence type="inferred from homology"/>
<dbReference type="InterPro" id="IPR050626">
    <property type="entry name" value="Peptidase_M16"/>
</dbReference>
<dbReference type="Pfam" id="PF00675">
    <property type="entry name" value="Peptidase_M16"/>
    <property type="match status" value="1"/>
</dbReference>
<keyword evidence="4" id="KW-0479">Metal-binding</keyword>
<dbReference type="Gene3D" id="3.30.830.10">
    <property type="entry name" value="Metalloenzyme, LuxS/M16 peptidase-like"/>
    <property type="match status" value="2"/>
</dbReference>
<keyword evidence="7" id="KW-0482">Metalloprotease</keyword>
<evidence type="ECO:0000259" key="11">
    <source>
        <dbReference type="Pfam" id="PF05193"/>
    </source>
</evidence>
<dbReference type="GO" id="GO:0006508">
    <property type="term" value="P:proteolysis"/>
    <property type="evidence" value="ECO:0007669"/>
    <property type="project" value="UniProtKB-KW"/>
</dbReference>